<protein>
    <submittedName>
        <fullName evidence="2">Uncharacterized protein</fullName>
    </submittedName>
</protein>
<comment type="caution">
    <text evidence="2">The sequence shown here is derived from an EMBL/GenBank/DDBJ whole genome shotgun (WGS) entry which is preliminary data.</text>
</comment>
<evidence type="ECO:0000256" key="1">
    <source>
        <dbReference type="SAM" id="MobiDB-lite"/>
    </source>
</evidence>
<accession>A0A846GYT6</accession>
<keyword evidence="3" id="KW-1185">Reference proteome</keyword>
<proteinExistence type="predicted"/>
<evidence type="ECO:0000313" key="2">
    <source>
        <dbReference type="EMBL" id="NEU71006.1"/>
    </source>
</evidence>
<reference evidence="2 3" key="1">
    <citation type="journal article" date="2015" name="Genome Announc.">
        <title>Draft Genome Sequence of Cyanobacterium Hassallia byssoidea Strain VB512170, Isolated from Monuments in India.</title>
        <authorList>
            <person name="Singh D."/>
            <person name="Chandrababunaidu M.M."/>
            <person name="Panda A."/>
            <person name="Sen D."/>
            <person name="Bhattacharyya S."/>
            <person name="Adhikary S.P."/>
            <person name="Tripathy S."/>
        </authorList>
    </citation>
    <scope>NUCLEOTIDE SEQUENCE [LARGE SCALE GENOMIC DNA]</scope>
    <source>
        <strain evidence="2 3">VB512170</strain>
    </source>
</reference>
<dbReference type="EMBL" id="JTCM02000001">
    <property type="protein sequence ID" value="NEU71006.1"/>
    <property type="molecule type" value="Genomic_DNA"/>
</dbReference>
<name>A0A846GYT6_9CYAN</name>
<dbReference type="AlphaFoldDB" id="A0A846GYT6"/>
<organism evidence="2 3">
    <name type="scientific">Hassallia byssoidea VB512170</name>
    <dbReference type="NCBI Taxonomy" id="1304833"/>
    <lineage>
        <taxon>Bacteria</taxon>
        <taxon>Bacillati</taxon>
        <taxon>Cyanobacteriota</taxon>
        <taxon>Cyanophyceae</taxon>
        <taxon>Nostocales</taxon>
        <taxon>Tolypothrichaceae</taxon>
        <taxon>Hassallia</taxon>
    </lineage>
</organism>
<feature type="region of interest" description="Disordered" evidence="1">
    <location>
        <begin position="1"/>
        <end position="23"/>
    </location>
</feature>
<dbReference type="RefSeq" id="WP_163518464.1">
    <property type="nucleotide sequence ID" value="NZ_JTCM02000001.1"/>
</dbReference>
<dbReference type="Proteomes" id="UP000031549">
    <property type="component" value="Unassembled WGS sequence"/>
</dbReference>
<gene>
    <name evidence="2" type="ORF">PI95_000045</name>
</gene>
<evidence type="ECO:0000313" key="3">
    <source>
        <dbReference type="Proteomes" id="UP000031549"/>
    </source>
</evidence>
<sequence>MSPRARLPVPSIRSGEPEGGWSPVVAPAVVPPTRCCRKGSPADAHLPSWGMGHW</sequence>